<dbReference type="GO" id="GO:0006817">
    <property type="term" value="P:phosphate ion transport"/>
    <property type="evidence" value="ECO:0007669"/>
    <property type="project" value="UniProtKB-KW"/>
</dbReference>
<evidence type="ECO:0000256" key="5">
    <source>
        <dbReference type="ARBA" id="ARBA00022490"/>
    </source>
</evidence>
<dbReference type="SUPFAM" id="SSF109755">
    <property type="entry name" value="PhoU-like"/>
    <property type="match status" value="1"/>
</dbReference>
<proteinExistence type="inferred from homology"/>
<keyword evidence="4 8" id="KW-0813">Transport</keyword>
<dbReference type="InterPro" id="IPR028366">
    <property type="entry name" value="PhoU"/>
</dbReference>
<gene>
    <name evidence="10" type="primary">phoU</name>
    <name evidence="10" type="ORF">EAH84_10085</name>
</gene>
<comment type="subcellular location">
    <subcellularLocation>
        <location evidence="1 8">Cytoplasm</location>
    </subcellularLocation>
</comment>
<dbReference type="Proteomes" id="UP000318413">
    <property type="component" value="Unassembled WGS sequence"/>
</dbReference>
<dbReference type="GO" id="GO:0045936">
    <property type="term" value="P:negative regulation of phosphate metabolic process"/>
    <property type="evidence" value="ECO:0007669"/>
    <property type="project" value="InterPro"/>
</dbReference>
<accession>A0A502CKI2</accession>
<evidence type="ECO:0000256" key="8">
    <source>
        <dbReference type="PIRNR" id="PIRNR003107"/>
    </source>
</evidence>
<feature type="domain" description="PhoU" evidence="9">
    <location>
        <begin position="125"/>
        <end position="208"/>
    </location>
</feature>
<dbReference type="EMBL" id="RCZK01000007">
    <property type="protein sequence ID" value="TPG12201.1"/>
    <property type="molecule type" value="Genomic_DNA"/>
</dbReference>
<dbReference type="NCBIfam" id="TIGR02135">
    <property type="entry name" value="phoU_full"/>
    <property type="match status" value="1"/>
</dbReference>
<comment type="function">
    <text evidence="7 8">Plays a role in the regulation of phosphate uptake.</text>
</comment>
<dbReference type="Gene3D" id="1.20.58.220">
    <property type="entry name" value="Phosphate transport system protein phou homolog 2, domain 2"/>
    <property type="match status" value="1"/>
</dbReference>
<dbReference type="PANTHER" id="PTHR42930:SF3">
    <property type="entry name" value="PHOSPHATE-SPECIFIC TRANSPORT SYSTEM ACCESSORY PROTEIN PHOU"/>
    <property type="match status" value="1"/>
</dbReference>
<name>A0A502CKI2_9SPHN</name>
<reference evidence="10 11" key="1">
    <citation type="journal article" date="2019" name="Environ. Microbiol.">
        <title>Species interactions and distinct microbial communities in high Arctic permafrost affected cryosols are associated with the CH4 and CO2 gas fluxes.</title>
        <authorList>
            <person name="Altshuler I."/>
            <person name="Hamel J."/>
            <person name="Turney S."/>
            <person name="Magnuson E."/>
            <person name="Levesque R."/>
            <person name="Greer C."/>
            <person name="Whyte L.G."/>
        </authorList>
    </citation>
    <scope>NUCLEOTIDE SEQUENCE [LARGE SCALE GENOMIC DNA]</scope>
    <source>
        <strain evidence="10 11">S5.1</strain>
    </source>
</reference>
<organism evidence="10 11">
    <name type="scientific">Sphingomonas oligophenolica</name>
    <dbReference type="NCBI Taxonomy" id="301154"/>
    <lineage>
        <taxon>Bacteria</taxon>
        <taxon>Pseudomonadati</taxon>
        <taxon>Pseudomonadota</taxon>
        <taxon>Alphaproteobacteria</taxon>
        <taxon>Sphingomonadales</taxon>
        <taxon>Sphingomonadaceae</taxon>
        <taxon>Sphingomonas</taxon>
    </lineage>
</organism>
<dbReference type="Pfam" id="PF01895">
    <property type="entry name" value="PhoU"/>
    <property type="match status" value="2"/>
</dbReference>
<dbReference type="GO" id="GO:0005737">
    <property type="term" value="C:cytoplasm"/>
    <property type="evidence" value="ECO:0007669"/>
    <property type="project" value="UniProtKB-SubCell"/>
</dbReference>
<dbReference type="InterPro" id="IPR026022">
    <property type="entry name" value="PhoU_dom"/>
</dbReference>
<sequence length="232" mass="25178">MMEHTVKAFDSDIGRLRGLISQMGGLAESAIGQAMQALQRSDPALAAQVRAADKSIDAIEAEVERLAVQIIALRAPMANDLREVVAALKIAAVVERIGDYAKNIAKRVPLIESKQRIEPVSILPAMARMAGEMVRNALDAFAARDAEAALRVVESDAALDDFYDSIFRTLVTHMVENPKTIGQVAHLLFVAKNLERIGDHATNVAEMVYFAATGTQMADRDRGGQATQQEPR</sequence>
<evidence type="ECO:0000313" key="10">
    <source>
        <dbReference type="EMBL" id="TPG12201.1"/>
    </source>
</evidence>
<dbReference type="FunFam" id="1.20.58.220:FF:000004">
    <property type="entry name" value="Phosphate-specific transport system accessory protein PhoU"/>
    <property type="match status" value="1"/>
</dbReference>
<dbReference type="GO" id="GO:0030643">
    <property type="term" value="P:intracellular phosphate ion homeostasis"/>
    <property type="evidence" value="ECO:0007669"/>
    <property type="project" value="InterPro"/>
</dbReference>
<evidence type="ECO:0000256" key="7">
    <source>
        <dbReference type="ARBA" id="ARBA00056181"/>
    </source>
</evidence>
<evidence type="ECO:0000256" key="2">
    <source>
        <dbReference type="ARBA" id="ARBA00008107"/>
    </source>
</evidence>
<comment type="similarity">
    <text evidence="2 8">Belongs to the PhoU family.</text>
</comment>
<evidence type="ECO:0000313" key="11">
    <source>
        <dbReference type="Proteomes" id="UP000318413"/>
    </source>
</evidence>
<comment type="caution">
    <text evidence="10">The sequence shown here is derived from an EMBL/GenBank/DDBJ whole genome shotgun (WGS) entry which is preliminary data.</text>
</comment>
<dbReference type="InterPro" id="IPR038078">
    <property type="entry name" value="PhoU-like_sf"/>
</dbReference>
<evidence type="ECO:0000259" key="9">
    <source>
        <dbReference type="Pfam" id="PF01895"/>
    </source>
</evidence>
<dbReference type="PIRSF" id="PIRSF003107">
    <property type="entry name" value="PhoU"/>
    <property type="match status" value="1"/>
</dbReference>
<dbReference type="AlphaFoldDB" id="A0A502CKI2"/>
<dbReference type="OrthoDB" id="9814256at2"/>
<evidence type="ECO:0000256" key="3">
    <source>
        <dbReference type="ARBA" id="ARBA00011738"/>
    </source>
</evidence>
<evidence type="ECO:0000256" key="6">
    <source>
        <dbReference type="ARBA" id="ARBA00022592"/>
    </source>
</evidence>
<keyword evidence="6 8" id="KW-0592">Phosphate transport</keyword>
<evidence type="ECO:0000256" key="4">
    <source>
        <dbReference type="ARBA" id="ARBA00022448"/>
    </source>
</evidence>
<dbReference type="RefSeq" id="WP_140871782.1">
    <property type="nucleotide sequence ID" value="NZ_RCZK01000007.1"/>
</dbReference>
<comment type="subunit">
    <text evidence="3 8">Homodimer.</text>
</comment>
<keyword evidence="11" id="KW-1185">Reference proteome</keyword>
<protein>
    <recommendedName>
        <fullName evidence="8">Phosphate-specific transport system accessory protein PhoU</fullName>
    </recommendedName>
</protein>
<dbReference type="PANTHER" id="PTHR42930">
    <property type="entry name" value="PHOSPHATE-SPECIFIC TRANSPORT SYSTEM ACCESSORY PROTEIN PHOU"/>
    <property type="match status" value="1"/>
</dbReference>
<keyword evidence="5 8" id="KW-0963">Cytoplasm</keyword>
<feature type="domain" description="PhoU" evidence="9">
    <location>
        <begin position="20"/>
        <end position="108"/>
    </location>
</feature>
<evidence type="ECO:0000256" key="1">
    <source>
        <dbReference type="ARBA" id="ARBA00004496"/>
    </source>
</evidence>